<accession>A0ABN2RF33</accession>
<name>A0ABN2RF33_9ACTN</name>
<dbReference type="PANTHER" id="PTHR30346">
    <property type="entry name" value="TRANSCRIPTIONAL DUAL REGULATOR HCAR-RELATED"/>
    <property type="match status" value="1"/>
</dbReference>
<keyword evidence="3" id="KW-0238">DNA-binding</keyword>
<dbReference type="PROSITE" id="PS50931">
    <property type="entry name" value="HTH_LYSR"/>
    <property type="match status" value="1"/>
</dbReference>
<protein>
    <submittedName>
        <fullName evidence="6">LysR substrate-binding domain-containing protein</fullName>
    </submittedName>
</protein>
<gene>
    <name evidence="6" type="ORF">GCM10009798_30400</name>
</gene>
<dbReference type="Gene3D" id="3.40.190.10">
    <property type="entry name" value="Periplasmic binding protein-like II"/>
    <property type="match status" value="2"/>
</dbReference>
<dbReference type="RefSeq" id="WP_344046181.1">
    <property type="nucleotide sequence ID" value="NZ_BAAAPB010000003.1"/>
</dbReference>
<dbReference type="InterPro" id="IPR005119">
    <property type="entry name" value="LysR_subst-bd"/>
</dbReference>
<comment type="caution">
    <text evidence="6">The sequence shown here is derived from an EMBL/GenBank/DDBJ whole genome shotgun (WGS) entry which is preliminary data.</text>
</comment>
<reference evidence="6 7" key="1">
    <citation type="journal article" date="2019" name="Int. J. Syst. Evol. Microbiol.">
        <title>The Global Catalogue of Microorganisms (GCM) 10K type strain sequencing project: providing services to taxonomists for standard genome sequencing and annotation.</title>
        <authorList>
            <consortium name="The Broad Institute Genomics Platform"/>
            <consortium name="The Broad Institute Genome Sequencing Center for Infectious Disease"/>
            <person name="Wu L."/>
            <person name="Ma J."/>
        </authorList>
    </citation>
    <scope>NUCLEOTIDE SEQUENCE [LARGE SCALE GENOMIC DNA]</scope>
    <source>
        <strain evidence="6 7">JCM 15309</strain>
    </source>
</reference>
<keyword evidence="2" id="KW-0805">Transcription regulation</keyword>
<dbReference type="SUPFAM" id="SSF53850">
    <property type="entry name" value="Periplasmic binding protein-like II"/>
    <property type="match status" value="1"/>
</dbReference>
<dbReference type="SUPFAM" id="SSF46785">
    <property type="entry name" value="Winged helix' DNA-binding domain"/>
    <property type="match status" value="1"/>
</dbReference>
<evidence type="ECO:0000256" key="4">
    <source>
        <dbReference type="ARBA" id="ARBA00023163"/>
    </source>
</evidence>
<evidence type="ECO:0000313" key="6">
    <source>
        <dbReference type="EMBL" id="GAA1967953.1"/>
    </source>
</evidence>
<feature type="domain" description="HTH lysR-type" evidence="5">
    <location>
        <begin position="2"/>
        <end position="59"/>
    </location>
</feature>
<evidence type="ECO:0000313" key="7">
    <source>
        <dbReference type="Proteomes" id="UP001500571"/>
    </source>
</evidence>
<dbReference type="InterPro" id="IPR036390">
    <property type="entry name" value="WH_DNA-bd_sf"/>
</dbReference>
<proteinExistence type="inferred from homology"/>
<evidence type="ECO:0000259" key="5">
    <source>
        <dbReference type="PROSITE" id="PS50931"/>
    </source>
</evidence>
<organism evidence="6 7">
    <name type="scientific">Nocardioides panacihumi</name>
    <dbReference type="NCBI Taxonomy" id="400774"/>
    <lineage>
        <taxon>Bacteria</taxon>
        <taxon>Bacillati</taxon>
        <taxon>Actinomycetota</taxon>
        <taxon>Actinomycetes</taxon>
        <taxon>Propionibacteriales</taxon>
        <taxon>Nocardioidaceae</taxon>
        <taxon>Nocardioides</taxon>
    </lineage>
</organism>
<dbReference type="InterPro" id="IPR036388">
    <property type="entry name" value="WH-like_DNA-bd_sf"/>
</dbReference>
<comment type="similarity">
    <text evidence="1">Belongs to the LysR transcriptional regulatory family.</text>
</comment>
<dbReference type="Pfam" id="PF00126">
    <property type="entry name" value="HTH_1"/>
    <property type="match status" value="1"/>
</dbReference>
<keyword evidence="4" id="KW-0804">Transcription</keyword>
<dbReference type="Gene3D" id="1.10.10.10">
    <property type="entry name" value="Winged helix-like DNA-binding domain superfamily/Winged helix DNA-binding domain"/>
    <property type="match status" value="1"/>
</dbReference>
<evidence type="ECO:0000256" key="1">
    <source>
        <dbReference type="ARBA" id="ARBA00009437"/>
    </source>
</evidence>
<dbReference type="Proteomes" id="UP001500571">
    <property type="component" value="Unassembled WGS sequence"/>
</dbReference>
<dbReference type="Pfam" id="PF03466">
    <property type="entry name" value="LysR_substrate"/>
    <property type="match status" value="1"/>
</dbReference>
<dbReference type="InterPro" id="IPR000847">
    <property type="entry name" value="LysR_HTH_N"/>
</dbReference>
<keyword evidence="7" id="KW-1185">Reference proteome</keyword>
<evidence type="ECO:0000256" key="2">
    <source>
        <dbReference type="ARBA" id="ARBA00023015"/>
    </source>
</evidence>
<dbReference type="EMBL" id="BAAAPB010000003">
    <property type="protein sequence ID" value="GAA1967953.1"/>
    <property type="molecule type" value="Genomic_DNA"/>
</dbReference>
<sequence length="296" mass="32226">MLDVRRLRLLREVHVRGTIAAVAAAIHQSPSSVSQQLNQLEREVGVDLLRKVGRRVQLTSEAELLVAHAEAVLERLELAESDLLAAADEATGTVRMGIFQSAALALLPTTLRLVHERTPRVRVVVTQREPETALHETFARDFDLVVAEQYPGHAAPWHAQLDRQPLTEDAIRLATASEASVGSLHDAARLPWVMEPHGAASRHFAEQLCRRAGFEPDVQFETADLQAHVALVSTGNAVALLPDLLWRGGTPPVRLVDLEDAPVRTVFTASPSSLATRPAVQAVREALLDAVASMQV</sequence>
<dbReference type="PANTHER" id="PTHR30346:SF29">
    <property type="entry name" value="LYSR SUBSTRATE-BINDING"/>
    <property type="match status" value="1"/>
</dbReference>
<evidence type="ECO:0000256" key="3">
    <source>
        <dbReference type="ARBA" id="ARBA00023125"/>
    </source>
</evidence>